<dbReference type="Gene3D" id="3.40.462.20">
    <property type="match status" value="1"/>
</dbReference>
<sequence length="505" mass="53946">MVRLVHLAAAFACVGLANGQRTGFKSCDAFIDAGLGDKLLLASGPGDGYSRSLGSYYSLTVREITPWCILQPVNAQDVSDAIKALSPLTGAGQWNVAVRGGGHSHWNNNNIAQGVTIDLSLLNTTTVHNSTCSNGTAVASIGAGSRWGPALLEAEKHGLSITGGRVSSVGVAGLTLGGGASFHSGRRGFACDDVVNYEVVLADGSIVNANKRVNPRLFKALKGGSSNFGIVTRFDMAAFPAGDLHGGIFFTTWDQKDKIVDGFVNVIATNKNHPADSQIVLFQHQTGLPQPMVGTIAVNTDGNASAPVFDALRGMPSIIDSRQTQTYAELVSGMADGGGQRYVWFSLCFHNDKRVIDKAEELFNELIVEINSVIPEEDLTIIFVFQPLPKHYGQANAGGNVLGLDKTLTEDSIIWLGEAFINTHAVEALFQSKLAVVSAQLEAYAESIGANTQWRYLNYVNPTQDPLRSYGPENVAFIKEVAQEYDPSGFFQTRVSGGFKISNVE</sequence>
<keyword evidence="4" id="KW-0560">Oxidoreductase</keyword>
<dbReference type="EMBL" id="CVQH01008446">
    <property type="protein sequence ID" value="CRK17367.1"/>
    <property type="molecule type" value="Genomic_DNA"/>
</dbReference>
<dbReference type="STRING" id="100787.A0A0G4L5P2"/>
<reference evidence="9" key="2">
    <citation type="journal article" date="2021" name="Mol. Plant Pathol.">
        <title>A 20-kb lineage-specific genomic region tames virulence in pathogenic amphidiploid Verticillium longisporum.</title>
        <authorList>
            <person name="Harting R."/>
            <person name="Starke J."/>
            <person name="Kusch H."/>
            <person name="Poggeler S."/>
            <person name="Maurus I."/>
            <person name="Schluter R."/>
            <person name="Landesfeind M."/>
            <person name="Bulla I."/>
            <person name="Nowrousian M."/>
            <person name="de Jonge R."/>
            <person name="Stahlhut G."/>
            <person name="Hoff K.J."/>
            <person name="Asshauer K.P."/>
            <person name="Thurmer A."/>
            <person name="Stanke M."/>
            <person name="Daniel R."/>
            <person name="Morgenstern B."/>
            <person name="Thomma B.P.H.J."/>
            <person name="Kronstad J.W."/>
            <person name="Braus-Stromeyer S.A."/>
            <person name="Braus G.H."/>
        </authorList>
    </citation>
    <scope>NUCLEOTIDE SEQUENCE</scope>
    <source>
        <strain evidence="9">Vl32</strain>
    </source>
</reference>
<dbReference type="PROSITE" id="PS51387">
    <property type="entry name" value="FAD_PCMH"/>
    <property type="match status" value="1"/>
</dbReference>
<feature type="chain" id="PRO_5010419978" evidence="5">
    <location>
        <begin position="20"/>
        <end position="505"/>
    </location>
</feature>
<evidence type="ECO:0000256" key="2">
    <source>
        <dbReference type="ARBA" id="ARBA00022630"/>
    </source>
</evidence>
<dbReference type="Proteomes" id="UP000045706">
    <property type="component" value="Unassembled WGS sequence"/>
</dbReference>
<dbReference type="EMBL" id="CVQI01013335">
    <property type="protein sequence ID" value="CRK22495.1"/>
    <property type="molecule type" value="Genomic_DNA"/>
</dbReference>
<dbReference type="PANTHER" id="PTHR42973">
    <property type="entry name" value="BINDING OXIDOREDUCTASE, PUTATIVE (AFU_ORTHOLOGUE AFUA_1G17690)-RELATED"/>
    <property type="match status" value="1"/>
</dbReference>
<dbReference type="SUPFAM" id="SSF56176">
    <property type="entry name" value="FAD-binding/transporter-associated domain-like"/>
    <property type="match status" value="1"/>
</dbReference>
<evidence type="ECO:0000313" key="8">
    <source>
        <dbReference type="EMBL" id="CRK22495.1"/>
    </source>
</evidence>
<evidence type="ECO:0000313" key="9">
    <source>
        <dbReference type="EMBL" id="KAG7142155.1"/>
    </source>
</evidence>
<dbReference type="OrthoDB" id="2151789at2759"/>
<proteinExistence type="inferred from homology"/>
<feature type="domain" description="FAD-binding PCMH-type" evidence="6">
    <location>
        <begin position="62"/>
        <end position="241"/>
    </location>
</feature>
<gene>
    <name evidence="7" type="ORF">BN1708_012027</name>
    <name evidence="8" type="ORF">BN1723_002924</name>
    <name evidence="9" type="ORF">HYQ45_001432</name>
</gene>
<dbReference type="InterPro" id="IPR016166">
    <property type="entry name" value="FAD-bd_PCMH"/>
</dbReference>
<reference evidence="10 11" key="1">
    <citation type="submission" date="2015-05" db="EMBL/GenBank/DDBJ databases">
        <authorList>
            <person name="Fogelqvist Johan"/>
        </authorList>
    </citation>
    <scope>NUCLEOTIDE SEQUENCE [LARGE SCALE GENOMIC DNA]</scope>
    <source>
        <strain evidence="7">VL1</strain>
        <strain evidence="8">VL2</strain>
    </source>
</reference>
<dbReference type="InterPro" id="IPR016167">
    <property type="entry name" value="FAD-bd_PCMH_sub1"/>
</dbReference>
<comment type="similarity">
    <text evidence="1">Belongs to the oxygen-dependent FAD-linked oxidoreductase family.</text>
</comment>
<dbReference type="GO" id="GO:0004497">
    <property type="term" value="F:monooxygenase activity"/>
    <property type="evidence" value="ECO:0007669"/>
    <property type="project" value="UniProtKB-KW"/>
</dbReference>
<evidence type="ECO:0000256" key="5">
    <source>
        <dbReference type="SAM" id="SignalP"/>
    </source>
</evidence>
<dbReference type="PANTHER" id="PTHR42973:SF53">
    <property type="entry name" value="FAD-BINDING PCMH-TYPE DOMAIN-CONTAINING PROTEIN-RELATED"/>
    <property type="match status" value="1"/>
</dbReference>
<evidence type="ECO:0000256" key="1">
    <source>
        <dbReference type="ARBA" id="ARBA00005466"/>
    </source>
</evidence>
<dbReference type="EMBL" id="JAEMWZ010000021">
    <property type="protein sequence ID" value="KAG7142155.1"/>
    <property type="molecule type" value="Genomic_DNA"/>
</dbReference>
<dbReference type="Gene3D" id="3.30.43.10">
    <property type="entry name" value="Uridine Diphospho-n-acetylenolpyruvylglucosamine Reductase, domain 2"/>
    <property type="match status" value="1"/>
</dbReference>
<name>A0A0G4L5P2_VERLO</name>
<dbReference type="Pfam" id="PF01565">
    <property type="entry name" value="FAD_binding_4"/>
    <property type="match status" value="1"/>
</dbReference>
<evidence type="ECO:0000313" key="10">
    <source>
        <dbReference type="Proteomes" id="UP000044602"/>
    </source>
</evidence>
<evidence type="ECO:0000313" key="7">
    <source>
        <dbReference type="EMBL" id="CRK17367.1"/>
    </source>
</evidence>
<evidence type="ECO:0000256" key="3">
    <source>
        <dbReference type="ARBA" id="ARBA00022827"/>
    </source>
</evidence>
<dbReference type="InterPro" id="IPR016169">
    <property type="entry name" value="FAD-bd_PCMH_sub2"/>
</dbReference>
<keyword evidence="5" id="KW-0732">Signal</keyword>
<dbReference type="InterPro" id="IPR006094">
    <property type="entry name" value="Oxid_FAD_bind_N"/>
</dbReference>
<dbReference type="Gene3D" id="3.30.465.10">
    <property type="match status" value="1"/>
</dbReference>
<evidence type="ECO:0000259" key="6">
    <source>
        <dbReference type="PROSITE" id="PS51387"/>
    </source>
</evidence>
<dbReference type="AlphaFoldDB" id="A0A0G4L5P2"/>
<feature type="signal peptide" evidence="5">
    <location>
        <begin position="1"/>
        <end position="19"/>
    </location>
</feature>
<accession>A0A0G4L5P2</accession>
<dbReference type="GO" id="GO:0071949">
    <property type="term" value="F:FAD binding"/>
    <property type="evidence" value="ECO:0007669"/>
    <property type="project" value="InterPro"/>
</dbReference>
<evidence type="ECO:0000256" key="4">
    <source>
        <dbReference type="ARBA" id="ARBA00023002"/>
    </source>
</evidence>
<dbReference type="InterPro" id="IPR050416">
    <property type="entry name" value="FAD-linked_Oxidoreductase"/>
</dbReference>
<dbReference type="Proteomes" id="UP000689129">
    <property type="component" value="Unassembled WGS sequence"/>
</dbReference>
<protein>
    <submittedName>
        <fullName evidence="9">FAD-dependent monooxygenase yanF like protein</fullName>
    </submittedName>
</protein>
<dbReference type="Proteomes" id="UP000044602">
    <property type="component" value="Unassembled WGS sequence"/>
</dbReference>
<keyword evidence="9" id="KW-0503">Monooxygenase</keyword>
<keyword evidence="10" id="KW-1185">Reference proteome</keyword>
<evidence type="ECO:0000313" key="11">
    <source>
        <dbReference type="Proteomes" id="UP000045706"/>
    </source>
</evidence>
<keyword evidence="3" id="KW-0274">FAD</keyword>
<keyword evidence="2" id="KW-0285">Flavoprotein</keyword>
<dbReference type="InterPro" id="IPR036318">
    <property type="entry name" value="FAD-bd_PCMH-like_sf"/>
</dbReference>
<organism evidence="7 10">
    <name type="scientific">Verticillium longisporum</name>
    <name type="common">Verticillium dahliae var. longisporum</name>
    <dbReference type="NCBI Taxonomy" id="100787"/>
    <lineage>
        <taxon>Eukaryota</taxon>
        <taxon>Fungi</taxon>
        <taxon>Dikarya</taxon>
        <taxon>Ascomycota</taxon>
        <taxon>Pezizomycotina</taxon>
        <taxon>Sordariomycetes</taxon>
        <taxon>Hypocreomycetidae</taxon>
        <taxon>Glomerellales</taxon>
        <taxon>Plectosphaerellaceae</taxon>
        <taxon>Verticillium</taxon>
    </lineage>
</organism>